<keyword evidence="3" id="KW-1185">Reference proteome</keyword>
<dbReference type="FunFam" id="2.40.50.90:FF:000018">
    <property type="entry name" value="Ribonuclease"/>
    <property type="match status" value="1"/>
</dbReference>
<dbReference type="GO" id="GO:0004518">
    <property type="term" value="F:nuclease activity"/>
    <property type="evidence" value="ECO:0007669"/>
    <property type="project" value="TreeGrafter"/>
</dbReference>
<gene>
    <name evidence="2" type="ORF">EG68_12331</name>
</gene>
<name>A0A8S9YP05_9TREM</name>
<reference evidence="2" key="1">
    <citation type="submission" date="2019-07" db="EMBL/GenBank/DDBJ databases">
        <title>Annotation for the trematode Paragonimus miyazaki's.</title>
        <authorList>
            <person name="Choi Y.-J."/>
        </authorList>
    </citation>
    <scope>NUCLEOTIDE SEQUENCE</scope>
    <source>
        <strain evidence="2">Japan</strain>
    </source>
</reference>
<dbReference type="GO" id="GO:0003723">
    <property type="term" value="F:RNA binding"/>
    <property type="evidence" value="ECO:0007669"/>
    <property type="project" value="TreeGrafter"/>
</dbReference>
<dbReference type="InterPro" id="IPR016071">
    <property type="entry name" value="Staphylococal_nuclease_OB-fold"/>
</dbReference>
<protein>
    <recommendedName>
        <fullName evidence="1">TNase-like domain-containing protein</fullName>
    </recommendedName>
</protein>
<dbReference type="GO" id="GO:0006402">
    <property type="term" value="P:mRNA catabolic process"/>
    <property type="evidence" value="ECO:0007669"/>
    <property type="project" value="TreeGrafter"/>
</dbReference>
<dbReference type="OrthoDB" id="10023235at2759"/>
<accession>A0A8S9YP05</accession>
<feature type="non-terminal residue" evidence="2">
    <location>
        <position position="1"/>
    </location>
</feature>
<evidence type="ECO:0000313" key="2">
    <source>
        <dbReference type="EMBL" id="KAF7234324.1"/>
    </source>
</evidence>
<dbReference type="PANTHER" id="PTHR12302">
    <property type="entry name" value="EBNA2 BINDING PROTEIN P100"/>
    <property type="match status" value="1"/>
</dbReference>
<dbReference type="PANTHER" id="PTHR12302:SF2">
    <property type="entry name" value="STAPHYLOCOCCAL NUCLEASE DOMAIN-CONTAINING PROTEIN 1"/>
    <property type="match status" value="1"/>
</dbReference>
<feature type="domain" description="TNase-like" evidence="1">
    <location>
        <begin position="178"/>
        <end position="320"/>
    </location>
</feature>
<dbReference type="PROSITE" id="PS50830">
    <property type="entry name" value="TNASE_3"/>
    <property type="match status" value="3"/>
</dbReference>
<dbReference type="SUPFAM" id="SSF50199">
    <property type="entry name" value="Staphylococcal nuclease"/>
    <property type="match status" value="3"/>
</dbReference>
<sequence length="535" mass="58613">MAGPATVLCGIVKQVLSGDSIVIRDRPVDGPPPERTIVLSNIVCGKLARRPTINIPNGVVDDPFAWQAREFVRSKVIGKEVCYTVETELPSGRTYGCVYLANGENIARSLLEEGLAELRKLNAPAADKNATYQQLLAAEESARSLGKGRWSQNQSSAVRDVVWSIPDPKSFVDKRKGQQTRGIVEYVRDGSSMQLTLLPDVPGSSTFYNIMLSLSGVRAPVIRMEDGKQVPEPFGLDAQFFVESRLLQREVTVLLESSMNQNFIGSVLHPNGNIAEVLLREGLAKCIDWYLNLVSVPGAADAYRAAERLAKERRLRLWKDYQTPSVPVEASHVHDPNKVSPGMSFTGNVVEVGNGDNISVKSADGVVRKCFLSSIRAPRPSAPFKEEDSGLSAQRGRIRLLFDVPYVFESREVLRSYIGKSVSVHVDYIQPKTAATLDERICGTVKCGDTNLAESLVSQGLATVIRYRNASDARSSSYADLLTAEEKAQTGGLGMHSKSDPPVHRVADLTGNLSKSRQFLSFLKRTPCFDAVVEF</sequence>
<dbReference type="AlphaFoldDB" id="A0A8S9YP05"/>
<dbReference type="CDD" id="cd00175">
    <property type="entry name" value="SNc"/>
    <property type="match status" value="1"/>
</dbReference>
<feature type="domain" description="TNase-like" evidence="1">
    <location>
        <begin position="6"/>
        <end position="152"/>
    </location>
</feature>
<dbReference type="GO" id="GO:0005829">
    <property type="term" value="C:cytosol"/>
    <property type="evidence" value="ECO:0007669"/>
    <property type="project" value="TreeGrafter"/>
</dbReference>
<dbReference type="Proteomes" id="UP000822476">
    <property type="component" value="Unassembled WGS sequence"/>
</dbReference>
<proteinExistence type="predicted"/>
<dbReference type="SMART" id="SM00318">
    <property type="entry name" value="SNc"/>
    <property type="match status" value="3"/>
</dbReference>
<dbReference type="FunFam" id="2.40.50.90:FF:000002">
    <property type="entry name" value="Staphylococcal nuclease domain-containing protein"/>
    <property type="match status" value="1"/>
</dbReference>
<dbReference type="GO" id="GO:0005634">
    <property type="term" value="C:nucleus"/>
    <property type="evidence" value="ECO:0007669"/>
    <property type="project" value="TreeGrafter"/>
</dbReference>
<dbReference type="EMBL" id="JTDE01010357">
    <property type="protein sequence ID" value="KAF7234324.1"/>
    <property type="molecule type" value="Genomic_DNA"/>
</dbReference>
<feature type="domain" description="TNase-like" evidence="1">
    <location>
        <begin position="343"/>
        <end position="498"/>
    </location>
</feature>
<comment type="caution">
    <text evidence="2">The sequence shown here is derived from an EMBL/GenBank/DDBJ whole genome shotgun (WGS) entry which is preliminary data.</text>
</comment>
<dbReference type="Pfam" id="PF00565">
    <property type="entry name" value="SNase"/>
    <property type="match status" value="3"/>
</dbReference>
<evidence type="ECO:0000259" key="1">
    <source>
        <dbReference type="PROSITE" id="PS50830"/>
    </source>
</evidence>
<evidence type="ECO:0000313" key="3">
    <source>
        <dbReference type="Proteomes" id="UP000822476"/>
    </source>
</evidence>
<dbReference type="Gene3D" id="2.40.50.90">
    <property type="match status" value="3"/>
</dbReference>
<dbReference type="InterPro" id="IPR035437">
    <property type="entry name" value="SNase_OB-fold_sf"/>
</dbReference>
<organism evidence="2 3">
    <name type="scientific">Paragonimus skrjabini miyazakii</name>
    <dbReference type="NCBI Taxonomy" id="59628"/>
    <lineage>
        <taxon>Eukaryota</taxon>
        <taxon>Metazoa</taxon>
        <taxon>Spiralia</taxon>
        <taxon>Lophotrochozoa</taxon>
        <taxon>Platyhelminthes</taxon>
        <taxon>Trematoda</taxon>
        <taxon>Digenea</taxon>
        <taxon>Plagiorchiida</taxon>
        <taxon>Troglotremata</taxon>
        <taxon>Troglotrematidae</taxon>
        <taxon>Paragonimus</taxon>
    </lineage>
</organism>